<dbReference type="SUPFAM" id="SSF53474">
    <property type="entry name" value="alpha/beta-Hydrolases"/>
    <property type="match status" value="1"/>
</dbReference>
<dbReference type="InterPro" id="IPR029058">
    <property type="entry name" value="AB_hydrolase_fold"/>
</dbReference>
<dbReference type="GO" id="GO:0016787">
    <property type="term" value="F:hydrolase activity"/>
    <property type="evidence" value="ECO:0007669"/>
    <property type="project" value="UniProtKB-KW"/>
</dbReference>
<keyword evidence="4" id="KW-1185">Reference proteome</keyword>
<dbReference type="InterPro" id="IPR013094">
    <property type="entry name" value="AB_hydrolase_3"/>
</dbReference>
<dbReference type="Pfam" id="PF07859">
    <property type="entry name" value="Abhydrolase_3"/>
    <property type="match status" value="1"/>
</dbReference>
<keyword evidence="1 3" id="KW-0378">Hydrolase</keyword>
<name>A0A4P9WQD3_9FUNG</name>
<feature type="domain" description="Alpha/beta hydrolase fold-3" evidence="2">
    <location>
        <begin position="111"/>
        <end position="325"/>
    </location>
</feature>
<dbReference type="PANTHER" id="PTHR48081:SF8">
    <property type="entry name" value="ALPHA_BETA HYDROLASE FOLD-3 DOMAIN-CONTAINING PROTEIN-RELATED"/>
    <property type="match status" value="1"/>
</dbReference>
<reference evidence="4" key="1">
    <citation type="journal article" date="2018" name="Nat. Microbiol.">
        <title>Leveraging single-cell genomics to expand the fungal tree of life.</title>
        <authorList>
            <person name="Ahrendt S.R."/>
            <person name="Quandt C.A."/>
            <person name="Ciobanu D."/>
            <person name="Clum A."/>
            <person name="Salamov A."/>
            <person name="Andreopoulos B."/>
            <person name="Cheng J.F."/>
            <person name="Woyke T."/>
            <person name="Pelin A."/>
            <person name="Henrissat B."/>
            <person name="Reynolds N.K."/>
            <person name="Benny G.L."/>
            <person name="Smith M.E."/>
            <person name="James T.Y."/>
            <person name="Grigoriev I.V."/>
        </authorList>
    </citation>
    <scope>NUCLEOTIDE SEQUENCE [LARGE SCALE GENOMIC DNA]</scope>
</reference>
<gene>
    <name evidence="3" type="ORF">BDK51DRAFT_19973</name>
</gene>
<dbReference type="InterPro" id="IPR050300">
    <property type="entry name" value="GDXG_lipolytic_enzyme"/>
</dbReference>
<evidence type="ECO:0000259" key="2">
    <source>
        <dbReference type="Pfam" id="PF07859"/>
    </source>
</evidence>
<sequence length="449" mass="50085">MDLLLDQAARPPKPPLPSWNRVFHLSLGVLRGTLQANKDSLARGRLLTQHATSPVPFSVKISKQYIPRRREVLPKGMSAKDAEGALKAEWVDFPHRDMRPVEKGVAAERVILFVHGGERGNRATHRGMTWRIAKYAKARVLAIDYRLAPEFVFPVPLNDVLSAYLYLIDPPKDSGAPKYDPSQITFVGDSAGGGLALSAALWLRDSDQYPMPGSLALMSPWIDLTHSMPSWRLNRYYDYLPDQAADPKYINEDRSHYYVSHNDSLSNPLVSPLYAHDDPSRPLPPTLVQCGDAEKLRDEIITFSHNFAGSRVALEMYEDMVHVFQMYSPIERIARLALKRIGQFVLDRGASAQPAVRILNRKTHDVVPVPNPIAIVQVAQRLCIERGIWDPPVQSRVPLPPVCMESMFTLSPGDAGKEVRASLGRLAINVDASHHPAPGEVEEDPEDAE</sequence>
<dbReference type="PANTHER" id="PTHR48081">
    <property type="entry name" value="AB HYDROLASE SUPERFAMILY PROTEIN C4A8.06C"/>
    <property type="match status" value="1"/>
</dbReference>
<dbReference type="EMBL" id="KZ994385">
    <property type="protein sequence ID" value="RKO93076.1"/>
    <property type="molecule type" value="Genomic_DNA"/>
</dbReference>
<evidence type="ECO:0000256" key="1">
    <source>
        <dbReference type="ARBA" id="ARBA00022801"/>
    </source>
</evidence>
<dbReference type="Proteomes" id="UP000269721">
    <property type="component" value="Unassembled WGS sequence"/>
</dbReference>
<protein>
    <submittedName>
        <fullName evidence="3">Alpha/Beta hydrolase protein</fullName>
    </submittedName>
</protein>
<evidence type="ECO:0000313" key="4">
    <source>
        <dbReference type="Proteomes" id="UP000269721"/>
    </source>
</evidence>
<dbReference type="Gene3D" id="3.40.50.1820">
    <property type="entry name" value="alpha/beta hydrolase"/>
    <property type="match status" value="1"/>
</dbReference>
<evidence type="ECO:0000313" key="3">
    <source>
        <dbReference type="EMBL" id="RKO93076.1"/>
    </source>
</evidence>
<dbReference type="OrthoDB" id="408631at2759"/>
<dbReference type="AlphaFoldDB" id="A0A4P9WQD3"/>
<organism evidence="3 4">
    <name type="scientific">Blyttiomyces helicus</name>
    <dbReference type="NCBI Taxonomy" id="388810"/>
    <lineage>
        <taxon>Eukaryota</taxon>
        <taxon>Fungi</taxon>
        <taxon>Fungi incertae sedis</taxon>
        <taxon>Chytridiomycota</taxon>
        <taxon>Chytridiomycota incertae sedis</taxon>
        <taxon>Chytridiomycetes</taxon>
        <taxon>Chytridiomycetes incertae sedis</taxon>
        <taxon>Blyttiomyces</taxon>
    </lineage>
</organism>
<accession>A0A4P9WQD3</accession>
<proteinExistence type="predicted"/>